<evidence type="ECO:0000313" key="7">
    <source>
        <dbReference type="EMBL" id="CAH4028877.1"/>
    </source>
</evidence>
<evidence type="ECO:0000313" key="8">
    <source>
        <dbReference type="Proteomes" id="UP001152562"/>
    </source>
</evidence>
<dbReference type="PANTHER" id="PTHR22146:SF17">
    <property type="entry name" value="PROTEIN FAM166B-LIKE PROTEIN"/>
    <property type="match status" value="1"/>
</dbReference>
<keyword evidence="2" id="KW-0963">Cytoplasm</keyword>
<accession>A0A9P0TAH0</accession>
<evidence type="ECO:0000256" key="2">
    <source>
        <dbReference type="ARBA" id="ARBA00022490"/>
    </source>
</evidence>
<evidence type="ECO:0000256" key="1">
    <source>
        <dbReference type="ARBA" id="ARBA00004430"/>
    </source>
</evidence>
<feature type="domain" description="Ciliary microtubule inner protein 2A-C-like" evidence="6">
    <location>
        <begin position="230"/>
        <end position="264"/>
    </location>
</feature>
<reference evidence="7" key="1">
    <citation type="submission" date="2022-05" db="EMBL/GenBank/DDBJ databases">
        <authorList>
            <person name="Okamura Y."/>
        </authorList>
    </citation>
    <scope>NUCLEOTIDE SEQUENCE</scope>
</reference>
<comment type="similarity">
    <text evidence="5">Belongs to the CIMIP2 family.</text>
</comment>
<dbReference type="GO" id="GO:0015630">
    <property type="term" value="C:microtubule cytoskeleton"/>
    <property type="evidence" value="ECO:0007669"/>
    <property type="project" value="UniProtKB-ARBA"/>
</dbReference>
<dbReference type="EMBL" id="CALOZG010000005">
    <property type="protein sequence ID" value="CAH4028877.1"/>
    <property type="molecule type" value="Genomic_DNA"/>
</dbReference>
<evidence type="ECO:0000259" key="6">
    <source>
        <dbReference type="Pfam" id="PF10629"/>
    </source>
</evidence>
<dbReference type="Proteomes" id="UP001152562">
    <property type="component" value="Unassembled WGS sequence"/>
</dbReference>
<organism evidence="7 8">
    <name type="scientific">Pieris brassicae</name>
    <name type="common">White butterfly</name>
    <name type="synonym">Large white butterfly</name>
    <dbReference type="NCBI Taxonomy" id="7116"/>
    <lineage>
        <taxon>Eukaryota</taxon>
        <taxon>Metazoa</taxon>
        <taxon>Ecdysozoa</taxon>
        <taxon>Arthropoda</taxon>
        <taxon>Hexapoda</taxon>
        <taxon>Insecta</taxon>
        <taxon>Pterygota</taxon>
        <taxon>Neoptera</taxon>
        <taxon>Endopterygota</taxon>
        <taxon>Lepidoptera</taxon>
        <taxon>Glossata</taxon>
        <taxon>Ditrysia</taxon>
        <taxon>Papilionoidea</taxon>
        <taxon>Pieridae</taxon>
        <taxon>Pierinae</taxon>
        <taxon>Pieris</taxon>
    </lineage>
</organism>
<sequence>MPARKKTGIDVNHQPLAITSLCVSYCPRKMHAYHTRCDGETMTQKTCDSPEASLLGYTCGWSRCDCNGNLVYDEKSGFCVTLEFCEQNKFPDEVRRKHGDTDMETQRRTKLRPSKRIKIPDDDPLVHLTQFRVMLTLLFLCLLKTCESMYYGKVGSPGCLMYNGTCVDHCPEYMHRLNSECRPTPSQRTCDEPVALSMGTICDWSRCDCDFPFVLHLPSGYCFAYEDCPYTGHCPLLKFRYGKCYGDNTRQILREIRSKGLFNKPLEYRPRDNYELENMPRHDAKRDVYDGLKHRQPTYLTGYTGYVPGMNFAYGKSYGRTADDCMADFSRNQRQLKRKADLNKSYVRSRSAPKMETIHSRDEIRRDLNRFTEINKYKENTISPEFPPIAGYTGHIPRIKGSEASLSQRYHCAAKRGLELIQIERENRKELQNADANIRAIIKPNDKKYSYWNWG</sequence>
<comment type="subcellular location">
    <subcellularLocation>
        <location evidence="1">Cytoplasm</location>
        <location evidence="1">Cytoskeleton</location>
        <location evidence="1">Cilium axoneme</location>
    </subcellularLocation>
</comment>
<keyword evidence="8" id="KW-1185">Reference proteome</keyword>
<dbReference type="Pfam" id="PF10629">
    <property type="entry name" value="CMI2B-like"/>
    <property type="match status" value="2"/>
</dbReference>
<feature type="domain" description="Ciliary microtubule inner protein 2A-C-like" evidence="6">
    <location>
        <begin position="297"/>
        <end position="342"/>
    </location>
</feature>
<keyword evidence="4" id="KW-0966">Cell projection</keyword>
<comment type="caution">
    <text evidence="7">The sequence shown here is derived from an EMBL/GenBank/DDBJ whole genome shotgun (WGS) entry which is preliminary data.</text>
</comment>
<keyword evidence="3" id="KW-0206">Cytoskeleton</keyword>
<gene>
    <name evidence="7" type="ORF">PIBRA_LOCUS5672</name>
</gene>
<name>A0A9P0TAH0_PIEBR</name>
<dbReference type="InterPro" id="IPR018902">
    <property type="entry name" value="CMI2A-C-like_dom"/>
</dbReference>
<proteinExistence type="inferred from homology"/>
<dbReference type="GO" id="GO:0005930">
    <property type="term" value="C:axoneme"/>
    <property type="evidence" value="ECO:0007669"/>
    <property type="project" value="UniProtKB-SubCell"/>
</dbReference>
<dbReference type="AlphaFoldDB" id="A0A9P0TAH0"/>
<dbReference type="PANTHER" id="PTHR22146">
    <property type="entry name" value="CAT EYE SYNDROME CRITICAL REGION PROTEIN 6"/>
    <property type="match status" value="1"/>
</dbReference>
<protein>
    <recommendedName>
        <fullName evidence="6">Ciliary microtubule inner protein 2A-C-like domain-containing protein</fullName>
    </recommendedName>
</protein>
<evidence type="ECO:0000256" key="5">
    <source>
        <dbReference type="ARBA" id="ARBA00035661"/>
    </source>
</evidence>
<evidence type="ECO:0000256" key="3">
    <source>
        <dbReference type="ARBA" id="ARBA00023212"/>
    </source>
</evidence>
<evidence type="ECO:0000256" key="4">
    <source>
        <dbReference type="ARBA" id="ARBA00023273"/>
    </source>
</evidence>